<accession>A0A7S3EE04</accession>
<name>A0A7S3EE04_9RHOD</name>
<sequence length="162" mass="18323">MWKHVGVRLSDSCAEILLDDQLILSIVGAFETELTNVFMENPVFSINQLRLRRFMDGGGSFEETVSGHDQDAMRFQSARSAVRVFHGAFKTLRSERLPRLVPVALSNGAVALIQNPALTETSILIMKRLMTSNTIMRCIIRIILALPNSVYSRFAQFMREVY</sequence>
<proteinExistence type="predicted"/>
<dbReference type="EMBL" id="HBHW01018210">
    <property type="protein sequence ID" value="CAE0046003.1"/>
    <property type="molecule type" value="Transcribed_RNA"/>
</dbReference>
<gene>
    <name evidence="1" type="ORF">RMAR00112_LOCUS13980</name>
</gene>
<dbReference type="AlphaFoldDB" id="A0A7S3EE04"/>
<evidence type="ECO:0000313" key="1">
    <source>
        <dbReference type="EMBL" id="CAE0046003.1"/>
    </source>
</evidence>
<reference evidence="1" key="1">
    <citation type="submission" date="2021-01" db="EMBL/GenBank/DDBJ databases">
        <authorList>
            <person name="Corre E."/>
            <person name="Pelletier E."/>
            <person name="Niang G."/>
            <person name="Scheremetjew M."/>
            <person name="Finn R."/>
            <person name="Kale V."/>
            <person name="Holt S."/>
            <person name="Cochrane G."/>
            <person name="Meng A."/>
            <person name="Brown T."/>
            <person name="Cohen L."/>
        </authorList>
    </citation>
    <scope>NUCLEOTIDE SEQUENCE</scope>
    <source>
        <strain evidence="1">CCMP 769</strain>
    </source>
</reference>
<protein>
    <submittedName>
        <fullName evidence="1">Uncharacterized protein</fullName>
    </submittedName>
</protein>
<organism evidence="1">
    <name type="scientific">Rhodosorus marinus</name>
    <dbReference type="NCBI Taxonomy" id="101924"/>
    <lineage>
        <taxon>Eukaryota</taxon>
        <taxon>Rhodophyta</taxon>
        <taxon>Stylonematophyceae</taxon>
        <taxon>Stylonematales</taxon>
        <taxon>Stylonemataceae</taxon>
        <taxon>Rhodosorus</taxon>
    </lineage>
</organism>